<evidence type="ECO:0000256" key="8">
    <source>
        <dbReference type="SAM" id="Coils"/>
    </source>
</evidence>
<dbReference type="InterPro" id="IPR006685">
    <property type="entry name" value="MscS_channel_2nd"/>
</dbReference>
<name>A0AAU7KLT9_9GAMM</name>
<dbReference type="Gene3D" id="3.30.70.100">
    <property type="match status" value="1"/>
</dbReference>
<dbReference type="Pfam" id="PF21088">
    <property type="entry name" value="MS_channel_1st"/>
    <property type="match status" value="1"/>
</dbReference>
<accession>A0AAU7KLT9</accession>
<dbReference type="InterPro" id="IPR052702">
    <property type="entry name" value="MscS-like_channel"/>
</dbReference>
<dbReference type="InterPro" id="IPR049142">
    <property type="entry name" value="MS_channel_1st"/>
</dbReference>
<dbReference type="PANTHER" id="PTHR30347:SF1">
    <property type="entry name" value="MECHANOSENSITIVE CHANNEL MSCK"/>
    <property type="match status" value="1"/>
</dbReference>
<comment type="similarity">
    <text evidence="2">Belongs to the MscS (TC 1.A.23) family.</text>
</comment>
<dbReference type="Gene3D" id="2.30.30.60">
    <property type="match status" value="1"/>
</dbReference>
<feature type="transmembrane region" description="Helical" evidence="10">
    <location>
        <begin position="548"/>
        <end position="569"/>
    </location>
</feature>
<dbReference type="InterPro" id="IPR010920">
    <property type="entry name" value="LSM_dom_sf"/>
</dbReference>
<organism evidence="17">
    <name type="scientific">Halomonas sp. RT37</name>
    <dbReference type="NCBI Taxonomy" id="2950872"/>
    <lineage>
        <taxon>Bacteria</taxon>
        <taxon>Pseudomonadati</taxon>
        <taxon>Pseudomonadota</taxon>
        <taxon>Gammaproteobacteria</taxon>
        <taxon>Oceanospirillales</taxon>
        <taxon>Halomonadaceae</taxon>
        <taxon>Halomonas</taxon>
    </lineage>
</organism>
<feature type="transmembrane region" description="Helical" evidence="10">
    <location>
        <begin position="878"/>
        <end position="899"/>
    </location>
</feature>
<evidence type="ECO:0000256" key="2">
    <source>
        <dbReference type="ARBA" id="ARBA00008017"/>
    </source>
</evidence>
<evidence type="ECO:0000256" key="7">
    <source>
        <dbReference type="ARBA" id="ARBA00023136"/>
    </source>
</evidence>
<proteinExistence type="inferred from homology"/>
<feature type="compositionally biased region" description="Gly residues" evidence="9">
    <location>
        <begin position="1125"/>
        <end position="1144"/>
    </location>
</feature>
<dbReference type="Pfam" id="PF21082">
    <property type="entry name" value="MS_channel_3rd"/>
    <property type="match status" value="1"/>
</dbReference>
<dbReference type="NCBIfam" id="NF008438">
    <property type="entry name" value="PRK11281.1"/>
    <property type="match status" value="1"/>
</dbReference>
<feature type="coiled-coil region" evidence="8">
    <location>
        <begin position="60"/>
        <end position="114"/>
    </location>
</feature>
<feature type="transmembrane region" description="Helical" evidence="10">
    <location>
        <begin position="624"/>
        <end position="643"/>
    </location>
</feature>
<dbReference type="EMBL" id="CP098827">
    <property type="protein sequence ID" value="XBO72465.1"/>
    <property type="molecule type" value="Genomic_DNA"/>
</dbReference>
<dbReference type="InterPro" id="IPR049278">
    <property type="entry name" value="MS_channel_C"/>
</dbReference>
<evidence type="ECO:0000259" key="15">
    <source>
        <dbReference type="Pfam" id="PF21082"/>
    </source>
</evidence>
<dbReference type="Pfam" id="PF12794">
    <property type="entry name" value="MscS_TM"/>
    <property type="match status" value="1"/>
</dbReference>
<evidence type="ECO:0000256" key="6">
    <source>
        <dbReference type="ARBA" id="ARBA00022989"/>
    </source>
</evidence>
<feature type="domain" description="Mechanosensitive ion channel inner membrane" evidence="13">
    <location>
        <begin position="504"/>
        <end position="822"/>
    </location>
</feature>
<dbReference type="RefSeq" id="WP_045993307.1">
    <property type="nucleotide sequence ID" value="NZ_CP098827.1"/>
</dbReference>
<dbReference type="Pfam" id="PF12795">
    <property type="entry name" value="MscS_porin"/>
    <property type="match status" value="1"/>
</dbReference>
<dbReference type="GO" id="GO:0005886">
    <property type="term" value="C:plasma membrane"/>
    <property type="evidence" value="ECO:0007669"/>
    <property type="project" value="UniProtKB-SubCell"/>
</dbReference>
<feature type="transmembrane region" description="Helical" evidence="10">
    <location>
        <begin position="723"/>
        <end position="743"/>
    </location>
</feature>
<evidence type="ECO:0000259" key="16">
    <source>
        <dbReference type="Pfam" id="PF21088"/>
    </source>
</evidence>
<evidence type="ECO:0000259" key="12">
    <source>
        <dbReference type="Pfam" id="PF00924"/>
    </source>
</evidence>
<evidence type="ECO:0000256" key="3">
    <source>
        <dbReference type="ARBA" id="ARBA00022475"/>
    </source>
</evidence>
<feature type="transmembrane region" description="Helical" evidence="10">
    <location>
        <begin position="686"/>
        <end position="711"/>
    </location>
</feature>
<feature type="coiled-coil region" evidence="8">
    <location>
        <begin position="169"/>
        <end position="220"/>
    </location>
</feature>
<feature type="transmembrane region" description="Helical" evidence="10">
    <location>
        <begin position="655"/>
        <end position="674"/>
    </location>
</feature>
<evidence type="ECO:0000256" key="10">
    <source>
        <dbReference type="SAM" id="Phobius"/>
    </source>
</evidence>
<dbReference type="FunFam" id="1.10.287.1260:FF:000002">
    <property type="entry name" value="Potassium efflux system KefA"/>
    <property type="match status" value="1"/>
</dbReference>
<evidence type="ECO:0000256" key="5">
    <source>
        <dbReference type="ARBA" id="ARBA00022729"/>
    </source>
</evidence>
<dbReference type="FunFam" id="2.30.30.60:FF:000001">
    <property type="entry name" value="MscS Mechanosensitive ion channel"/>
    <property type="match status" value="1"/>
</dbReference>
<dbReference type="PROSITE" id="PS01246">
    <property type="entry name" value="UPF0003"/>
    <property type="match status" value="1"/>
</dbReference>
<keyword evidence="5 11" id="KW-0732">Signal</keyword>
<feature type="transmembrane region" description="Helical" evidence="10">
    <location>
        <begin position="498"/>
        <end position="519"/>
    </location>
</feature>
<keyword evidence="6 10" id="KW-1133">Transmembrane helix</keyword>
<gene>
    <name evidence="17" type="primary">mscK</name>
    <name evidence="17" type="ORF">NFG58_07105</name>
</gene>
<feature type="transmembrane region" description="Helical" evidence="10">
    <location>
        <begin position="911"/>
        <end position="939"/>
    </location>
</feature>
<reference evidence="17" key="1">
    <citation type="submission" date="2022-06" db="EMBL/GenBank/DDBJ databases">
        <title>A novel DMS-producing enzyme.</title>
        <authorList>
            <person name="Zhang Y."/>
        </authorList>
    </citation>
    <scope>NUCLEOTIDE SEQUENCE</scope>
    <source>
        <strain evidence="17">RT37</strain>
    </source>
</reference>
<dbReference type="PANTHER" id="PTHR30347">
    <property type="entry name" value="POTASSIUM CHANNEL RELATED"/>
    <property type="match status" value="1"/>
</dbReference>
<feature type="chain" id="PRO_5044008912" evidence="11">
    <location>
        <begin position="31"/>
        <end position="1144"/>
    </location>
</feature>
<evidence type="ECO:0000259" key="14">
    <source>
        <dbReference type="Pfam" id="PF12795"/>
    </source>
</evidence>
<feature type="domain" description="Mechanosensitive ion channel MscS C-terminal" evidence="15">
    <location>
        <begin position="1000"/>
        <end position="1083"/>
    </location>
</feature>
<keyword evidence="8" id="KW-0175">Coiled coil</keyword>
<keyword evidence="7 10" id="KW-0472">Membrane</keyword>
<comment type="subcellular location">
    <subcellularLocation>
        <location evidence="1">Cell membrane</location>
        <topology evidence="1">Multi-pass membrane protein</topology>
    </subcellularLocation>
</comment>
<keyword evidence="3" id="KW-1003">Cell membrane</keyword>
<dbReference type="InterPro" id="IPR011014">
    <property type="entry name" value="MscS_channel_TM-2"/>
</dbReference>
<feature type="domain" description="Mechanosensitive ion channel MscS" evidence="12">
    <location>
        <begin position="927"/>
        <end position="992"/>
    </location>
</feature>
<evidence type="ECO:0000256" key="9">
    <source>
        <dbReference type="SAM" id="MobiDB-lite"/>
    </source>
</evidence>
<dbReference type="GO" id="GO:0009992">
    <property type="term" value="P:intracellular water homeostasis"/>
    <property type="evidence" value="ECO:0007669"/>
    <property type="project" value="TreeGrafter"/>
</dbReference>
<evidence type="ECO:0000256" key="11">
    <source>
        <dbReference type="SAM" id="SignalP"/>
    </source>
</evidence>
<dbReference type="InterPro" id="IPR006686">
    <property type="entry name" value="MscS_channel_CS"/>
</dbReference>
<dbReference type="InterPro" id="IPR023408">
    <property type="entry name" value="MscS_beta-dom_sf"/>
</dbReference>
<evidence type="ECO:0000313" key="17">
    <source>
        <dbReference type="EMBL" id="XBO72465.1"/>
    </source>
</evidence>
<feature type="domain" description="Mechanosensitive ion channel transmembrane helices 2/3" evidence="16">
    <location>
        <begin position="885"/>
        <end position="925"/>
    </location>
</feature>
<dbReference type="AlphaFoldDB" id="A0AAU7KLT9"/>
<evidence type="ECO:0000256" key="4">
    <source>
        <dbReference type="ARBA" id="ARBA00022692"/>
    </source>
</evidence>
<evidence type="ECO:0000259" key="13">
    <source>
        <dbReference type="Pfam" id="PF12794"/>
    </source>
</evidence>
<dbReference type="InterPro" id="IPR011066">
    <property type="entry name" value="MscS_channel_C_sf"/>
</dbReference>
<dbReference type="GO" id="GO:0008381">
    <property type="term" value="F:mechanosensitive monoatomic ion channel activity"/>
    <property type="evidence" value="ECO:0007669"/>
    <property type="project" value="UniProtKB-ARBA"/>
</dbReference>
<dbReference type="SUPFAM" id="SSF50182">
    <property type="entry name" value="Sm-like ribonucleoproteins"/>
    <property type="match status" value="1"/>
</dbReference>
<dbReference type="SUPFAM" id="SSF82689">
    <property type="entry name" value="Mechanosensitive channel protein MscS (YggB), C-terminal domain"/>
    <property type="match status" value="1"/>
</dbReference>
<dbReference type="InterPro" id="IPR024393">
    <property type="entry name" value="MscS_porin"/>
</dbReference>
<dbReference type="SUPFAM" id="SSF82861">
    <property type="entry name" value="Mechanosensitive channel protein MscS (YggB), transmembrane region"/>
    <property type="match status" value="1"/>
</dbReference>
<feature type="region of interest" description="Disordered" evidence="9">
    <location>
        <begin position="1107"/>
        <end position="1144"/>
    </location>
</feature>
<keyword evidence="4 10" id="KW-0812">Transmembrane</keyword>
<feature type="transmembrane region" description="Helical" evidence="10">
    <location>
        <begin position="793"/>
        <end position="817"/>
    </location>
</feature>
<dbReference type="Gene3D" id="1.10.287.1260">
    <property type="match status" value="1"/>
</dbReference>
<protein>
    <submittedName>
        <fullName evidence="17">Mechanosensitive channel MscK</fullName>
    </submittedName>
</protein>
<feature type="signal peptide" evidence="11">
    <location>
        <begin position="1"/>
        <end position="30"/>
    </location>
</feature>
<feature type="transmembrane region" description="Helical" evidence="10">
    <location>
        <begin position="581"/>
        <end position="603"/>
    </location>
</feature>
<dbReference type="Pfam" id="PF00924">
    <property type="entry name" value="MS_channel_2nd"/>
    <property type="match status" value="1"/>
</dbReference>
<evidence type="ECO:0000256" key="1">
    <source>
        <dbReference type="ARBA" id="ARBA00004651"/>
    </source>
</evidence>
<feature type="domain" description="Mechanosensitive ion channel MscS porin" evidence="14">
    <location>
        <begin position="54"/>
        <end position="284"/>
    </location>
</feature>
<feature type="transmembrane region" description="Helical" evidence="10">
    <location>
        <begin position="837"/>
        <end position="857"/>
    </location>
</feature>
<dbReference type="InterPro" id="IPR025692">
    <property type="entry name" value="MscS_IM_dom1"/>
</dbReference>
<sequence>MPSSPSSLFRILPLLLVLLLSLLSVSAVVAQEAPEKRLPDKQELQSRLDERVANASDPPSATAQEEIDALSEAIDAVEKLAEVERDLESLERRIEEAPERLAALEEALRQSEEGESHNLAELEGLKMPAVEQRLSDATRVLQSTQDTLTSVQSQLLGAQTLPERAQQAITEANREMDEARVKLEDLNRRDVPEDAPLRVAARARQALAEAQLELHQRQLNTNTRMREVLQQRLALLKLEAASEEAWVSALQGRLDRLRREQTERAIAEAVRDEPEAISRHPVIQAAQTTNRQLSKDLLNATSRANDLVRDGLEVRRQLERVRRLQQGLTQNIEAVRGSVLLSRILREQRGSLPEVQPRPGLRDEIADVRLAQFELDSERDALRSPEALAREVLAQAEVDEPEPLVEPLVQLFNSRRELISQLEPTYGQILTAAIDMQLNQQQLLDISAQLRTSIDEQLFWVANARPIDLGWLMKIPQNLMMEWREGEWRQILPHNWRWPGPGAWVAVPVLLVVLLLLALRRAIMRRLVTLHDQIGRLRYDSQLHTPKAVALNALVAAPGPLCLVAFGLLLTLGGSEVAADVGYSVLQLSLAWGVVAWSRRLLVSDGVATRHFHWPVKYVGKLRWWLLWLGVSMAPVLLIAPLARDAAVTFNQRPLGLGLLLLGLIGMSVALSKLIMAHTPFFGVKLFRLVLGLALAMVPVVLGGAVLYGYVYSALSLVSRFVISLYLLGVWILVEAAVVRGLAVAARRLAYRRALARRRALAQDDNDRGLDIVEEPPLDMEQVNQQSLRLSKLLLTIGFAALLYLVWTDFLGVIGYLDNVTLVEGATGEGGEALEDNLSVGDVLVALFIAGVTMMLARNLPGLLEVMVLSRLELKQGSAYAISSLLSYTIVGTGTVMTLGALGVSWAKLQWLVAALGVGLGFGLQEIFANFISGLIILFERPVRIGDTITLGNLTGTVSRIRIRATTVTDFDRKEIIIPNKTFVTDQLINWSLSDSVTRVTLKYGVSHDADRSLVHRLLEQAAEENERVLSDPPPEIYFMAYTASTMEYELRIYVNALGDRLLATDELNGRIGDMFSEHGIRIAFDQLDVHIRRSGQRDVWKGVHRVKGDPQEGHPPPGAKGDPGDVGIGDGGGSDGGGDAGGR</sequence>